<dbReference type="EMBL" id="KZ852067">
    <property type="protein sequence ID" value="RDH29485.1"/>
    <property type="molecule type" value="Genomic_DNA"/>
</dbReference>
<evidence type="ECO:0000313" key="3">
    <source>
        <dbReference type="Proteomes" id="UP000253729"/>
    </source>
</evidence>
<keyword evidence="1" id="KW-1133">Transmembrane helix</keyword>
<name>A0A3F3PRC1_9EURO</name>
<proteinExistence type="predicted"/>
<reference evidence="2 3" key="1">
    <citation type="submission" date="2018-07" db="EMBL/GenBank/DDBJ databases">
        <title>The genomes of Aspergillus section Nigri reveals drivers in fungal speciation.</title>
        <authorList>
            <consortium name="DOE Joint Genome Institute"/>
            <person name="Vesth T.C."/>
            <person name="Nybo J."/>
            <person name="Theobald S."/>
            <person name="Brandl J."/>
            <person name="Frisvad J.C."/>
            <person name="Nielsen K.F."/>
            <person name="Lyhne E.K."/>
            <person name="Kogle M.E."/>
            <person name="Kuo A."/>
            <person name="Riley R."/>
            <person name="Clum A."/>
            <person name="Nolan M."/>
            <person name="Lipzen A."/>
            <person name="Salamov A."/>
            <person name="Henrissat B."/>
            <person name="Wiebenga A."/>
            <person name="De vries R.P."/>
            <person name="Grigoriev I.V."/>
            <person name="Mortensen U.H."/>
            <person name="Andersen M.R."/>
            <person name="Baker S.E."/>
        </authorList>
    </citation>
    <scope>NUCLEOTIDE SEQUENCE [LARGE SCALE GENOMIC DNA]</scope>
    <source>
        <strain evidence="2 3">CBS 139.54b</strain>
    </source>
</reference>
<protein>
    <submittedName>
        <fullName evidence="2">Uncharacterized protein</fullName>
    </submittedName>
</protein>
<feature type="transmembrane region" description="Helical" evidence="1">
    <location>
        <begin position="20"/>
        <end position="41"/>
    </location>
</feature>
<evidence type="ECO:0000256" key="1">
    <source>
        <dbReference type="SAM" id="Phobius"/>
    </source>
</evidence>
<keyword evidence="3" id="KW-1185">Reference proteome</keyword>
<dbReference type="RefSeq" id="XP_026622507.1">
    <property type="nucleotide sequence ID" value="XM_026767566.1"/>
</dbReference>
<evidence type="ECO:0000313" key="2">
    <source>
        <dbReference type="EMBL" id="RDH29485.1"/>
    </source>
</evidence>
<gene>
    <name evidence="2" type="ORF">BDQ94DRAFT_150359</name>
</gene>
<organism evidence="2 3">
    <name type="scientific">Aspergillus welwitschiae</name>
    <dbReference type="NCBI Taxonomy" id="1341132"/>
    <lineage>
        <taxon>Eukaryota</taxon>
        <taxon>Fungi</taxon>
        <taxon>Dikarya</taxon>
        <taxon>Ascomycota</taxon>
        <taxon>Pezizomycotina</taxon>
        <taxon>Eurotiomycetes</taxon>
        <taxon>Eurotiomycetidae</taxon>
        <taxon>Eurotiales</taxon>
        <taxon>Aspergillaceae</taxon>
        <taxon>Aspergillus</taxon>
        <taxon>Aspergillus subgen. Circumdati</taxon>
    </lineage>
</organism>
<dbReference type="AlphaFoldDB" id="A0A3F3PRC1"/>
<accession>A0A3F3PRC1</accession>
<sequence>MPGPGVSILRCLLDDSHCSFRFTLCVLFCFIIFCLCFLAPLTPVLRTGKGLFLKVEHCLIPLYLFLSLPPSINAPPEGGVRQGVQEPLRRGCGLQGVSSQGHPLRHFPIAVPT</sequence>
<dbReference type="GeneID" id="38135922"/>
<keyword evidence="1" id="KW-0812">Transmembrane</keyword>
<dbReference type="Proteomes" id="UP000253729">
    <property type="component" value="Unassembled WGS sequence"/>
</dbReference>
<keyword evidence="1" id="KW-0472">Membrane</keyword>